<organism evidence="1">
    <name type="scientific">Anguilla anguilla</name>
    <name type="common">European freshwater eel</name>
    <name type="synonym">Muraena anguilla</name>
    <dbReference type="NCBI Taxonomy" id="7936"/>
    <lineage>
        <taxon>Eukaryota</taxon>
        <taxon>Metazoa</taxon>
        <taxon>Chordata</taxon>
        <taxon>Craniata</taxon>
        <taxon>Vertebrata</taxon>
        <taxon>Euteleostomi</taxon>
        <taxon>Actinopterygii</taxon>
        <taxon>Neopterygii</taxon>
        <taxon>Teleostei</taxon>
        <taxon>Anguilliformes</taxon>
        <taxon>Anguillidae</taxon>
        <taxon>Anguilla</taxon>
    </lineage>
</organism>
<sequence>MIGRCVWFWVPDWTMCLISGKTGSCWRSASPRGTAFKVVSDIYQRESGRVQGVAQYDPAPSLRSLQEARNRNLYHYSNRTG</sequence>
<dbReference type="AlphaFoldDB" id="A0A0E9RZM3"/>
<name>A0A0E9RZM3_ANGAN</name>
<accession>A0A0E9RZM3</accession>
<dbReference type="EMBL" id="GBXM01074235">
    <property type="protein sequence ID" value="JAH34342.1"/>
    <property type="molecule type" value="Transcribed_RNA"/>
</dbReference>
<evidence type="ECO:0000313" key="1">
    <source>
        <dbReference type="EMBL" id="JAH34342.1"/>
    </source>
</evidence>
<protein>
    <submittedName>
        <fullName evidence="1">Uncharacterized protein</fullName>
    </submittedName>
</protein>
<proteinExistence type="predicted"/>
<reference evidence="1" key="1">
    <citation type="submission" date="2014-11" db="EMBL/GenBank/DDBJ databases">
        <authorList>
            <person name="Amaro Gonzalez C."/>
        </authorList>
    </citation>
    <scope>NUCLEOTIDE SEQUENCE</scope>
</reference>
<reference evidence="1" key="2">
    <citation type="journal article" date="2015" name="Fish Shellfish Immunol.">
        <title>Early steps in the European eel (Anguilla anguilla)-Vibrio vulnificus interaction in the gills: Role of the RtxA13 toxin.</title>
        <authorList>
            <person name="Callol A."/>
            <person name="Pajuelo D."/>
            <person name="Ebbesson L."/>
            <person name="Teles M."/>
            <person name="MacKenzie S."/>
            <person name="Amaro C."/>
        </authorList>
    </citation>
    <scope>NUCLEOTIDE SEQUENCE</scope>
</reference>